<evidence type="ECO:0000313" key="2">
    <source>
        <dbReference type="EMBL" id="PIO38192.1"/>
    </source>
</evidence>
<dbReference type="AlphaFoldDB" id="A0A2G9SDL6"/>
<feature type="transmembrane region" description="Helical" evidence="1">
    <location>
        <begin position="68"/>
        <end position="87"/>
    </location>
</feature>
<accession>A0A2G9SDL6</accession>
<organism evidence="2 3">
    <name type="scientific">Aquarana catesbeiana</name>
    <name type="common">American bullfrog</name>
    <name type="synonym">Rana catesbeiana</name>
    <dbReference type="NCBI Taxonomy" id="8400"/>
    <lineage>
        <taxon>Eukaryota</taxon>
        <taxon>Metazoa</taxon>
        <taxon>Chordata</taxon>
        <taxon>Craniata</taxon>
        <taxon>Vertebrata</taxon>
        <taxon>Euteleostomi</taxon>
        <taxon>Amphibia</taxon>
        <taxon>Batrachia</taxon>
        <taxon>Anura</taxon>
        <taxon>Neobatrachia</taxon>
        <taxon>Ranoidea</taxon>
        <taxon>Ranidae</taxon>
        <taxon>Aquarana</taxon>
    </lineage>
</organism>
<reference evidence="3" key="1">
    <citation type="journal article" date="2017" name="Nat. Commun.">
        <title>The North American bullfrog draft genome provides insight into hormonal regulation of long noncoding RNA.</title>
        <authorList>
            <person name="Hammond S.A."/>
            <person name="Warren R.L."/>
            <person name="Vandervalk B.P."/>
            <person name="Kucuk E."/>
            <person name="Khan H."/>
            <person name="Gibb E.A."/>
            <person name="Pandoh P."/>
            <person name="Kirk H."/>
            <person name="Zhao Y."/>
            <person name="Jones M."/>
            <person name="Mungall A.J."/>
            <person name="Coope R."/>
            <person name="Pleasance S."/>
            <person name="Moore R.A."/>
            <person name="Holt R.A."/>
            <person name="Round J.M."/>
            <person name="Ohora S."/>
            <person name="Walle B.V."/>
            <person name="Veldhoen N."/>
            <person name="Helbing C.C."/>
            <person name="Birol I."/>
        </authorList>
    </citation>
    <scope>NUCLEOTIDE SEQUENCE [LARGE SCALE GENOMIC DNA]</scope>
</reference>
<keyword evidence="1" id="KW-0812">Transmembrane</keyword>
<keyword evidence="3" id="KW-1185">Reference proteome</keyword>
<dbReference type="EMBL" id="KV924686">
    <property type="protein sequence ID" value="PIO38192.1"/>
    <property type="molecule type" value="Genomic_DNA"/>
</dbReference>
<feature type="non-terminal residue" evidence="2">
    <location>
        <position position="132"/>
    </location>
</feature>
<proteinExistence type="predicted"/>
<sequence>MIKADDKRYTDKMLSKSQHLRRGYFVLMYEEIRRYPDKFITKCQSASHQREKMCIIRRKATVDIELHLHLYIISSCLLCLLYLRLFMNKPVPVTFSFWTCDLEIHERFADFPQERCILTFLSCVPELLWSGV</sequence>
<name>A0A2G9SDL6_AQUCT</name>
<gene>
    <name evidence="2" type="ORF">AB205_0050180</name>
</gene>
<evidence type="ECO:0000256" key="1">
    <source>
        <dbReference type="SAM" id="Phobius"/>
    </source>
</evidence>
<keyword evidence="1" id="KW-0472">Membrane</keyword>
<protein>
    <submittedName>
        <fullName evidence="2">Uncharacterized protein</fullName>
    </submittedName>
</protein>
<evidence type="ECO:0000313" key="3">
    <source>
        <dbReference type="Proteomes" id="UP000228934"/>
    </source>
</evidence>
<dbReference type="Proteomes" id="UP000228934">
    <property type="component" value="Unassembled WGS sequence"/>
</dbReference>
<keyword evidence="1" id="KW-1133">Transmembrane helix</keyword>